<accession>A0A7W7LDJ1</accession>
<feature type="chain" id="PRO_5031441159" evidence="1">
    <location>
        <begin position="26"/>
        <end position="144"/>
    </location>
</feature>
<feature type="signal peptide" evidence="1">
    <location>
        <begin position="1"/>
        <end position="25"/>
    </location>
</feature>
<reference evidence="2 3" key="1">
    <citation type="submission" date="2020-08" db="EMBL/GenBank/DDBJ databases">
        <title>Genomic Encyclopedia of Type Strains, Phase III (KMG-III): the genomes of soil and plant-associated and newly described type strains.</title>
        <authorList>
            <person name="Whitman W."/>
        </authorList>
    </citation>
    <scope>NUCLEOTIDE SEQUENCE [LARGE SCALE GENOMIC DNA]</scope>
    <source>
        <strain evidence="2 3">CECT 3265</strain>
    </source>
</reference>
<evidence type="ECO:0000256" key="1">
    <source>
        <dbReference type="SAM" id="SignalP"/>
    </source>
</evidence>
<dbReference type="AlphaFoldDB" id="A0A7W7LDJ1"/>
<keyword evidence="3" id="KW-1185">Reference proteome</keyword>
<dbReference type="RefSeq" id="WP_184735252.1">
    <property type="nucleotide sequence ID" value="NZ_BMRW01000008.1"/>
</dbReference>
<organism evidence="2 3">
    <name type="scientific">Streptomyces netropsis</name>
    <name type="common">Streptoverticillium netropsis</name>
    <dbReference type="NCBI Taxonomy" id="55404"/>
    <lineage>
        <taxon>Bacteria</taxon>
        <taxon>Bacillati</taxon>
        <taxon>Actinomycetota</taxon>
        <taxon>Actinomycetes</taxon>
        <taxon>Kitasatosporales</taxon>
        <taxon>Streptomycetaceae</taxon>
        <taxon>Streptomyces</taxon>
    </lineage>
</organism>
<dbReference type="Proteomes" id="UP000556436">
    <property type="component" value="Unassembled WGS sequence"/>
</dbReference>
<protein>
    <submittedName>
        <fullName evidence="2">Uncharacterized protein</fullName>
    </submittedName>
</protein>
<sequence>MRIRGAVAAFVLTAGLAAGAGPAHAGTTEAAAFTQFVGESTNRASSGSVWYEYRKRSDGWYDISVDDPRSADEWPHDGYGSILMVIYDTPTSSGGGYVLAQNQDMGDDAGPGFTKSKVKNAYFQICNRSDNLGTWYSCGRLHKK</sequence>
<keyword evidence="1" id="KW-0732">Signal</keyword>
<proteinExistence type="predicted"/>
<comment type="caution">
    <text evidence="2">The sequence shown here is derived from an EMBL/GenBank/DDBJ whole genome shotgun (WGS) entry which is preliminary data.</text>
</comment>
<gene>
    <name evidence="2" type="ORF">FHS38_004045</name>
</gene>
<dbReference type="EMBL" id="JACHJG010000008">
    <property type="protein sequence ID" value="MBB4887977.1"/>
    <property type="molecule type" value="Genomic_DNA"/>
</dbReference>
<evidence type="ECO:0000313" key="2">
    <source>
        <dbReference type="EMBL" id="MBB4887977.1"/>
    </source>
</evidence>
<evidence type="ECO:0000313" key="3">
    <source>
        <dbReference type="Proteomes" id="UP000556436"/>
    </source>
</evidence>
<name>A0A7W7LDJ1_STRNE</name>